<dbReference type="OrthoDB" id="64893at2759"/>
<organism evidence="3 4">
    <name type="scientific">Parnassius apollo</name>
    <name type="common">Apollo butterfly</name>
    <name type="synonym">Papilio apollo</name>
    <dbReference type="NCBI Taxonomy" id="110799"/>
    <lineage>
        <taxon>Eukaryota</taxon>
        <taxon>Metazoa</taxon>
        <taxon>Ecdysozoa</taxon>
        <taxon>Arthropoda</taxon>
        <taxon>Hexapoda</taxon>
        <taxon>Insecta</taxon>
        <taxon>Pterygota</taxon>
        <taxon>Neoptera</taxon>
        <taxon>Endopterygota</taxon>
        <taxon>Lepidoptera</taxon>
        <taxon>Glossata</taxon>
        <taxon>Ditrysia</taxon>
        <taxon>Papilionoidea</taxon>
        <taxon>Papilionidae</taxon>
        <taxon>Parnassiinae</taxon>
        <taxon>Parnassini</taxon>
        <taxon>Parnassius</taxon>
        <taxon>Parnassius</taxon>
    </lineage>
</organism>
<dbReference type="InterPro" id="IPR004302">
    <property type="entry name" value="Cellulose/chitin-bd_N"/>
</dbReference>
<comment type="caution">
    <text evidence="3">The sequence shown here is derived from an EMBL/GenBank/DDBJ whole genome shotgun (WGS) entry which is preliminary data.</text>
</comment>
<dbReference type="Proteomes" id="UP000691718">
    <property type="component" value="Unassembled WGS sequence"/>
</dbReference>
<dbReference type="AlphaFoldDB" id="A0A8S3Y026"/>
<sequence length="167" mass="18410">MLGQECLIDNNNETRYYPKEGSLVYEMKYKLPDNLVCSHCVLQWRYIAGNNWGTCANGTSAVGCGPQEEFRACADITIEGRFTTSARRPGPKYVPPIRKPNLPTPKQSIGTAWYGIVIASVTLFVALAVLSGIYLFYYTGGIIKSLLKSKAAPPAPVPPRHKRLTLS</sequence>
<reference evidence="3" key="1">
    <citation type="submission" date="2021-04" db="EMBL/GenBank/DDBJ databases">
        <authorList>
            <person name="Tunstrom K."/>
        </authorList>
    </citation>
    <scope>NUCLEOTIDE SEQUENCE</scope>
</reference>
<keyword evidence="4" id="KW-1185">Reference proteome</keyword>
<evidence type="ECO:0000313" key="3">
    <source>
        <dbReference type="EMBL" id="CAG5046867.1"/>
    </source>
</evidence>
<proteinExistence type="predicted"/>
<feature type="domain" description="Chitin-binding type-4" evidence="2">
    <location>
        <begin position="14"/>
        <end position="76"/>
    </location>
</feature>
<protein>
    <submittedName>
        <fullName evidence="3">(apollo) hypothetical protein</fullName>
    </submittedName>
</protein>
<keyword evidence="1" id="KW-1133">Transmembrane helix</keyword>
<evidence type="ECO:0000259" key="2">
    <source>
        <dbReference type="Pfam" id="PF03067"/>
    </source>
</evidence>
<evidence type="ECO:0000256" key="1">
    <source>
        <dbReference type="SAM" id="Phobius"/>
    </source>
</evidence>
<keyword evidence="1" id="KW-0812">Transmembrane</keyword>
<dbReference type="EMBL" id="CAJQZP010001449">
    <property type="protein sequence ID" value="CAG5046867.1"/>
    <property type="molecule type" value="Genomic_DNA"/>
</dbReference>
<accession>A0A8S3Y026</accession>
<evidence type="ECO:0000313" key="4">
    <source>
        <dbReference type="Proteomes" id="UP000691718"/>
    </source>
</evidence>
<gene>
    <name evidence="3" type="ORF">PAPOLLO_LOCUS23681</name>
</gene>
<name>A0A8S3Y026_PARAO</name>
<keyword evidence="1" id="KW-0472">Membrane</keyword>
<feature type="transmembrane region" description="Helical" evidence="1">
    <location>
        <begin position="112"/>
        <end position="138"/>
    </location>
</feature>
<dbReference type="Pfam" id="PF03067">
    <property type="entry name" value="LPMO_10"/>
    <property type="match status" value="1"/>
</dbReference>